<dbReference type="InterPro" id="IPR038695">
    <property type="entry name" value="Saro_0823-like_sf"/>
</dbReference>
<dbReference type="Gene3D" id="2.60.120.1140">
    <property type="entry name" value="Protein of unknown function DUF192"/>
    <property type="match status" value="1"/>
</dbReference>
<comment type="caution">
    <text evidence="1">The sequence shown here is derived from an EMBL/GenBank/DDBJ whole genome shotgun (WGS) entry which is preliminary data.</text>
</comment>
<dbReference type="PANTHER" id="PTHR37953:SF1">
    <property type="entry name" value="UPF0127 PROTEIN MJ1496"/>
    <property type="match status" value="1"/>
</dbReference>
<reference evidence="1" key="1">
    <citation type="journal article" date="2020" name="mSystems">
        <title>Genome- and Community-Level Interaction Insights into Carbon Utilization and Element Cycling Functions of Hydrothermarchaeota in Hydrothermal Sediment.</title>
        <authorList>
            <person name="Zhou Z."/>
            <person name="Liu Y."/>
            <person name="Xu W."/>
            <person name="Pan J."/>
            <person name="Luo Z.H."/>
            <person name="Li M."/>
        </authorList>
    </citation>
    <scope>NUCLEOTIDE SEQUENCE [LARGE SCALE GENOMIC DNA]</scope>
    <source>
        <strain evidence="1">SpSt-1181</strain>
    </source>
</reference>
<dbReference type="AlphaFoldDB" id="A0A831STB3"/>
<dbReference type="InterPro" id="IPR003795">
    <property type="entry name" value="DUF192"/>
</dbReference>
<dbReference type="EMBL" id="DSBW01000148">
    <property type="protein sequence ID" value="HED31367.1"/>
    <property type="molecule type" value="Genomic_DNA"/>
</dbReference>
<proteinExistence type="predicted"/>
<dbReference type="Proteomes" id="UP000886335">
    <property type="component" value="Unassembled WGS sequence"/>
</dbReference>
<name>A0A831STB3_PROAE</name>
<dbReference type="Pfam" id="PF02643">
    <property type="entry name" value="DUF192"/>
    <property type="match status" value="1"/>
</dbReference>
<sequence length="110" mass="12959">MAEVSITEKEKESGLMWRKKLPENHGMLFMYTEERRLCFWMKNTVIPLDIAFMNSEGIIVDIQEMTITDNDSHIYCSRYPASMALEVNHGWFRKRNITEGDTLRIIGDLR</sequence>
<dbReference type="PANTHER" id="PTHR37953">
    <property type="entry name" value="UPF0127 PROTEIN MJ1496"/>
    <property type="match status" value="1"/>
</dbReference>
<accession>A0A831STB3</accession>
<organism evidence="1">
    <name type="scientific">Prosthecochloris aestuarii</name>
    <dbReference type="NCBI Taxonomy" id="1102"/>
    <lineage>
        <taxon>Bacteria</taxon>
        <taxon>Pseudomonadati</taxon>
        <taxon>Chlorobiota</taxon>
        <taxon>Chlorobiia</taxon>
        <taxon>Chlorobiales</taxon>
        <taxon>Chlorobiaceae</taxon>
        <taxon>Prosthecochloris</taxon>
    </lineage>
</organism>
<evidence type="ECO:0000313" key="1">
    <source>
        <dbReference type="EMBL" id="HED31367.1"/>
    </source>
</evidence>
<gene>
    <name evidence="1" type="ORF">ENN50_06760</name>
</gene>
<protein>
    <submittedName>
        <fullName evidence="1">DUF192 domain-containing protein</fullName>
    </submittedName>
</protein>